<dbReference type="Proteomes" id="UP001558652">
    <property type="component" value="Unassembled WGS sequence"/>
</dbReference>
<dbReference type="EMBL" id="JBFDAA010000017">
    <property type="protein sequence ID" value="KAL1116514.1"/>
    <property type="molecule type" value="Genomic_DNA"/>
</dbReference>
<keyword evidence="2 5" id="KW-0812">Transmembrane</keyword>
<evidence type="ECO:0000313" key="6">
    <source>
        <dbReference type="EMBL" id="KAL1116514.1"/>
    </source>
</evidence>
<accession>A0ABD0XZ49</accession>
<evidence type="ECO:0000256" key="3">
    <source>
        <dbReference type="ARBA" id="ARBA00022989"/>
    </source>
</evidence>
<evidence type="ECO:0000256" key="5">
    <source>
        <dbReference type="SAM" id="Phobius"/>
    </source>
</evidence>
<protein>
    <submittedName>
        <fullName evidence="6">Uncharacterized protein</fullName>
    </submittedName>
</protein>
<feature type="transmembrane region" description="Helical" evidence="5">
    <location>
        <begin position="401"/>
        <end position="422"/>
    </location>
</feature>
<feature type="transmembrane region" description="Helical" evidence="5">
    <location>
        <begin position="247"/>
        <end position="268"/>
    </location>
</feature>
<feature type="transmembrane region" description="Helical" evidence="5">
    <location>
        <begin position="47"/>
        <end position="66"/>
    </location>
</feature>
<proteinExistence type="predicted"/>
<dbReference type="InterPro" id="IPR050549">
    <property type="entry name" value="MFS_Trehalose_Transporter"/>
</dbReference>
<dbReference type="InterPro" id="IPR036259">
    <property type="entry name" value="MFS_trans_sf"/>
</dbReference>
<dbReference type="Pfam" id="PF00083">
    <property type="entry name" value="Sugar_tr"/>
    <property type="match status" value="1"/>
</dbReference>
<comment type="subcellular location">
    <subcellularLocation>
        <location evidence="1">Membrane</location>
    </subcellularLocation>
</comment>
<evidence type="ECO:0000256" key="1">
    <source>
        <dbReference type="ARBA" id="ARBA00004370"/>
    </source>
</evidence>
<dbReference type="PANTHER" id="PTHR48021:SF1">
    <property type="entry name" value="GH07001P-RELATED"/>
    <property type="match status" value="1"/>
</dbReference>
<keyword evidence="4 5" id="KW-0472">Membrane</keyword>
<feature type="transmembrane region" description="Helical" evidence="5">
    <location>
        <begin position="371"/>
        <end position="389"/>
    </location>
</feature>
<dbReference type="AlphaFoldDB" id="A0ABD0XZ49"/>
<reference evidence="6 7" key="1">
    <citation type="submission" date="2024-07" db="EMBL/GenBank/DDBJ databases">
        <title>Chromosome-level genome assembly of the water stick insect Ranatra chinensis (Heteroptera: Nepidae).</title>
        <authorList>
            <person name="Liu X."/>
        </authorList>
    </citation>
    <scope>NUCLEOTIDE SEQUENCE [LARGE SCALE GENOMIC DNA]</scope>
    <source>
        <strain evidence="6">Cailab_2021Rc</strain>
        <tissue evidence="6">Muscle</tissue>
    </source>
</reference>
<dbReference type="Gene3D" id="1.20.1250.20">
    <property type="entry name" value="MFS general substrate transporter like domains"/>
    <property type="match status" value="1"/>
</dbReference>
<comment type="caution">
    <text evidence="6">The sequence shown here is derived from an EMBL/GenBank/DDBJ whole genome shotgun (WGS) entry which is preliminary data.</text>
</comment>
<dbReference type="InterPro" id="IPR005828">
    <property type="entry name" value="MFS_sugar_transport-like"/>
</dbReference>
<feature type="transmembrane region" description="Helical" evidence="5">
    <location>
        <begin position="505"/>
        <end position="524"/>
    </location>
</feature>
<sequence length="551" mass="59216">MASKRRNMLHKNKKQETTEIGHWMVVGEGCGCVLGAGLVLWCGSKSSLHVVAAPLLLATYSALYYLPKIEFHRDEFSNTGFGSGLSQLSLPMYLVDCICRCGGCPGRTSHAGALLLTVIQLPRALAALLFHTCNKQKPLLCPLRLLIVRNTFPARELFQFGENLRFRGIGLPNKGLFRIVCAPYLIALQYDLRERVVARNKRSVSLQELLLEKCVGSWSEFVRPIVIFSGTVLVVVHVTTVQHFCDLRLFGVLPMPVLVVVVAVYLPLPESPVWLLVSRKKPERASAALCTLRRTPGGEPPPDNPGQQHQHVSTELLQLKKVAQSEDGVLRPLVVSCGVTLLGQFSGSDAYSFYSGWAFREARVSGGAEGAALWLSCAALAAVAASLLVHWRAGGGPTPTALLVVVGTGVALTCLFATGSLLHGMEDGGGGPVGWLPATLQLVHTCAHRGGVAAHWLVVACSAAPSPSSRLPILAACILLSTAVSHLNSLALGLLITVLHPFGVFWLHASLSAIGLVFLAMVVAPELRYTAKMADRARAEFQQLQMTPLST</sequence>
<dbReference type="GO" id="GO:0016020">
    <property type="term" value="C:membrane"/>
    <property type="evidence" value="ECO:0007669"/>
    <property type="project" value="UniProtKB-SubCell"/>
</dbReference>
<feature type="transmembrane region" description="Helical" evidence="5">
    <location>
        <begin position="473"/>
        <end position="499"/>
    </location>
</feature>
<evidence type="ECO:0000256" key="2">
    <source>
        <dbReference type="ARBA" id="ARBA00022692"/>
    </source>
</evidence>
<gene>
    <name evidence="6" type="ORF">AAG570_004986</name>
</gene>
<dbReference type="PANTHER" id="PTHR48021">
    <property type="match status" value="1"/>
</dbReference>
<keyword evidence="7" id="KW-1185">Reference proteome</keyword>
<keyword evidence="3 5" id="KW-1133">Transmembrane helix</keyword>
<organism evidence="6 7">
    <name type="scientific">Ranatra chinensis</name>
    <dbReference type="NCBI Taxonomy" id="642074"/>
    <lineage>
        <taxon>Eukaryota</taxon>
        <taxon>Metazoa</taxon>
        <taxon>Ecdysozoa</taxon>
        <taxon>Arthropoda</taxon>
        <taxon>Hexapoda</taxon>
        <taxon>Insecta</taxon>
        <taxon>Pterygota</taxon>
        <taxon>Neoptera</taxon>
        <taxon>Paraneoptera</taxon>
        <taxon>Hemiptera</taxon>
        <taxon>Heteroptera</taxon>
        <taxon>Panheteroptera</taxon>
        <taxon>Nepomorpha</taxon>
        <taxon>Nepidae</taxon>
        <taxon>Ranatrinae</taxon>
        <taxon>Ranatra</taxon>
    </lineage>
</organism>
<feature type="transmembrane region" description="Helical" evidence="5">
    <location>
        <begin position="221"/>
        <end position="240"/>
    </location>
</feature>
<evidence type="ECO:0000313" key="7">
    <source>
        <dbReference type="Proteomes" id="UP001558652"/>
    </source>
</evidence>
<dbReference type="SUPFAM" id="SSF103473">
    <property type="entry name" value="MFS general substrate transporter"/>
    <property type="match status" value="1"/>
</dbReference>
<evidence type="ECO:0000256" key="4">
    <source>
        <dbReference type="ARBA" id="ARBA00023136"/>
    </source>
</evidence>
<name>A0ABD0XZ49_9HEMI</name>
<feature type="transmembrane region" description="Helical" evidence="5">
    <location>
        <begin position="20"/>
        <end position="41"/>
    </location>
</feature>